<evidence type="ECO:0000256" key="1">
    <source>
        <dbReference type="ARBA" id="ARBA00004236"/>
    </source>
</evidence>
<dbReference type="Gene3D" id="2.60.40.2880">
    <property type="entry name" value="MmpS1-5, C-terminal soluble domain"/>
    <property type="match status" value="1"/>
</dbReference>
<dbReference type="InterPro" id="IPR038468">
    <property type="entry name" value="MmpS_C"/>
</dbReference>
<keyword evidence="9" id="KW-1185">Reference proteome</keyword>
<evidence type="ECO:0008006" key="10">
    <source>
        <dbReference type="Google" id="ProtNLM"/>
    </source>
</evidence>
<protein>
    <recommendedName>
        <fullName evidence="10">MmpS family membrane protein</fullName>
    </recommendedName>
</protein>
<dbReference type="RefSeq" id="WP_134061074.1">
    <property type="nucleotide sequence ID" value="NZ_AP022586.1"/>
</dbReference>
<evidence type="ECO:0000256" key="6">
    <source>
        <dbReference type="ARBA" id="ARBA00023136"/>
    </source>
</evidence>
<comment type="similarity">
    <text evidence="2">Belongs to the MmpS family.</text>
</comment>
<evidence type="ECO:0000256" key="2">
    <source>
        <dbReference type="ARBA" id="ARBA00007531"/>
    </source>
</evidence>
<comment type="subcellular location">
    <subcellularLocation>
        <location evidence="1">Cell membrane</location>
    </subcellularLocation>
</comment>
<sequence length="125" mass="13194">MARRIRWLRGSLVVALVLFAASAAWTLRDDPQEVAVTYEVTGSAGAVEIRYEDSDGALSAPTLVTLPWRRQFTVPLAARFLSLSAGRTGSSSGDVTCRITADGMLIALDGLSGGYTQCTGGLTGR</sequence>
<dbReference type="Pfam" id="PF05423">
    <property type="entry name" value="Mycobact_memb"/>
    <property type="match status" value="1"/>
</dbReference>
<evidence type="ECO:0000256" key="3">
    <source>
        <dbReference type="ARBA" id="ARBA00022475"/>
    </source>
</evidence>
<feature type="signal peptide" evidence="7">
    <location>
        <begin position="1"/>
        <end position="23"/>
    </location>
</feature>
<keyword evidence="4" id="KW-0812">Transmembrane</keyword>
<reference evidence="8 9" key="1">
    <citation type="journal article" date="2019" name="Emerg. Microbes Infect.">
        <title>Comprehensive subspecies identification of 175 nontuberculous mycobacteria species based on 7547 genomic profiles.</title>
        <authorList>
            <person name="Matsumoto Y."/>
            <person name="Kinjo T."/>
            <person name="Motooka D."/>
            <person name="Nabeya D."/>
            <person name="Jung N."/>
            <person name="Uechi K."/>
            <person name="Horii T."/>
            <person name="Iida T."/>
            <person name="Fujita J."/>
            <person name="Nakamura S."/>
        </authorList>
    </citation>
    <scope>NUCLEOTIDE SEQUENCE [LARGE SCALE GENOMIC DNA]</scope>
    <source>
        <strain evidence="8 9">JCM 17423</strain>
    </source>
</reference>
<keyword evidence="7" id="KW-0732">Signal</keyword>
<accession>A0AAD1MWG2</accession>
<dbReference type="InterPro" id="IPR008693">
    <property type="entry name" value="MmpS"/>
</dbReference>
<dbReference type="EMBL" id="AP022586">
    <property type="protein sequence ID" value="BBY18793.1"/>
    <property type="molecule type" value="Genomic_DNA"/>
</dbReference>
<evidence type="ECO:0000313" key="8">
    <source>
        <dbReference type="EMBL" id="BBY18793.1"/>
    </source>
</evidence>
<dbReference type="GO" id="GO:0005886">
    <property type="term" value="C:plasma membrane"/>
    <property type="evidence" value="ECO:0007669"/>
    <property type="project" value="UniProtKB-SubCell"/>
</dbReference>
<evidence type="ECO:0000256" key="5">
    <source>
        <dbReference type="ARBA" id="ARBA00022989"/>
    </source>
</evidence>
<keyword evidence="6" id="KW-0472">Membrane</keyword>
<name>A0AAD1MWG2_9MYCO</name>
<gene>
    <name evidence="8" type="ORF">MLIT_43850</name>
</gene>
<evidence type="ECO:0000256" key="7">
    <source>
        <dbReference type="SAM" id="SignalP"/>
    </source>
</evidence>
<proteinExistence type="inferred from homology"/>
<dbReference type="AlphaFoldDB" id="A0AAD1MWG2"/>
<feature type="chain" id="PRO_5042143959" description="MmpS family membrane protein" evidence="7">
    <location>
        <begin position="24"/>
        <end position="125"/>
    </location>
</feature>
<keyword evidence="3" id="KW-1003">Cell membrane</keyword>
<dbReference type="Proteomes" id="UP000466607">
    <property type="component" value="Chromosome"/>
</dbReference>
<evidence type="ECO:0000313" key="9">
    <source>
        <dbReference type="Proteomes" id="UP000466607"/>
    </source>
</evidence>
<keyword evidence="5" id="KW-1133">Transmembrane helix</keyword>
<evidence type="ECO:0000256" key="4">
    <source>
        <dbReference type="ARBA" id="ARBA00022692"/>
    </source>
</evidence>
<organism evidence="8 9">
    <name type="scientific">Mycolicibacterium litorale</name>
    <dbReference type="NCBI Taxonomy" id="758802"/>
    <lineage>
        <taxon>Bacteria</taxon>
        <taxon>Bacillati</taxon>
        <taxon>Actinomycetota</taxon>
        <taxon>Actinomycetes</taxon>
        <taxon>Mycobacteriales</taxon>
        <taxon>Mycobacteriaceae</taxon>
        <taxon>Mycolicibacterium</taxon>
    </lineage>
</organism>